<dbReference type="InterPro" id="IPR003856">
    <property type="entry name" value="LPS_length_determ_N"/>
</dbReference>
<dbReference type="Pfam" id="PF13807">
    <property type="entry name" value="GNVR"/>
    <property type="match status" value="1"/>
</dbReference>
<comment type="similarity">
    <text evidence="2">Belongs to the CpsC/CapA family.</text>
</comment>
<gene>
    <name evidence="10" type="ordered locus">CPF_0464</name>
</gene>
<dbReference type="GO" id="GO:0005886">
    <property type="term" value="C:plasma membrane"/>
    <property type="evidence" value="ECO:0007669"/>
    <property type="project" value="UniProtKB-SubCell"/>
</dbReference>
<evidence type="ECO:0000259" key="9">
    <source>
        <dbReference type="Pfam" id="PF13807"/>
    </source>
</evidence>
<feature type="domain" description="Tyrosine-protein kinase G-rich" evidence="9">
    <location>
        <begin position="157"/>
        <end position="198"/>
    </location>
</feature>
<dbReference type="RefSeq" id="WP_011590204.1">
    <property type="nucleotide sequence ID" value="NC_008261.1"/>
</dbReference>
<dbReference type="KEGG" id="cpf:CPF_0464"/>
<name>A0A0H2YRB9_CLOP1</name>
<dbReference type="InterPro" id="IPR050445">
    <property type="entry name" value="Bact_polysacc_biosynth/exp"/>
</dbReference>
<sequence length="232" mass="25987">MEENTISLQEIAYALKKRWKLIALITIAATLVSAILSFFVIKPQYEAKTKLFIGKQETTQENASYNNNDVMMYQKLMKTYAELVKTSDLVTKAVKSANLDYNQNQIRGILNNLNVTPSADTQILDLSFKGGNPKEVLKVSEAITNEFISESKELIPNGNVQVIQKPQLPEHPVSPNKKLNILIAFVLGLMLGVGVVLLIEYLDNTFKSREELEKTLDLPIIGAIPDYDSIEK</sequence>
<evidence type="ECO:0000256" key="5">
    <source>
        <dbReference type="ARBA" id="ARBA00022989"/>
    </source>
</evidence>
<dbReference type="GO" id="GO:0004713">
    <property type="term" value="F:protein tyrosine kinase activity"/>
    <property type="evidence" value="ECO:0007669"/>
    <property type="project" value="TreeGrafter"/>
</dbReference>
<keyword evidence="11" id="KW-1185">Reference proteome</keyword>
<dbReference type="PaxDb" id="195103-CPF_0464"/>
<organism evidence="10 11">
    <name type="scientific">Clostridium perfringens (strain ATCC 13124 / DSM 756 / JCM 1290 / NCIMB 6125 / NCTC 8237 / Type A)</name>
    <dbReference type="NCBI Taxonomy" id="195103"/>
    <lineage>
        <taxon>Bacteria</taxon>
        <taxon>Bacillati</taxon>
        <taxon>Bacillota</taxon>
        <taxon>Clostridia</taxon>
        <taxon>Eubacteriales</taxon>
        <taxon>Clostridiaceae</taxon>
        <taxon>Clostridium</taxon>
    </lineage>
</organism>
<evidence type="ECO:0000313" key="10">
    <source>
        <dbReference type="EMBL" id="ABG83528.1"/>
    </source>
</evidence>
<keyword evidence="4 7" id="KW-0812">Transmembrane</keyword>
<dbReference type="PANTHER" id="PTHR32309">
    <property type="entry name" value="TYROSINE-PROTEIN KINASE"/>
    <property type="match status" value="1"/>
</dbReference>
<evidence type="ECO:0000256" key="4">
    <source>
        <dbReference type="ARBA" id="ARBA00022692"/>
    </source>
</evidence>
<keyword evidence="3" id="KW-1003">Cell membrane</keyword>
<dbReference type="Pfam" id="PF02706">
    <property type="entry name" value="Wzz"/>
    <property type="match status" value="1"/>
</dbReference>
<evidence type="ECO:0000313" key="11">
    <source>
        <dbReference type="Proteomes" id="UP000001823"/>
    </source>
</evidence>
<evidence type="ECO:0000256" key="2">
    <source>
        <dbReference type="ARBA" id="ARBA00006683"/>
    </source>
</evidence>
<dbReference type="HOGENOM" id="CLU_082668_2_0_9"/>
<dbReference type="InterPro" id="IPR032807">
    <property type="entry name" value="GNVR"/>
</dbReference>
<feature type="transmembrane region" description="Helical" evidence="7">
    <location>
        <begin position="179"/>
        <end position="199"/>
    </location>
</feature>
<dbReference type="EMBL" id="CP000246">
    <property type="protein sequence ID" value="ABG83528.1"/>
    <property type="molecule type" value="Genomic_DNA"/>
</dbReference>
<dbReference type="eggNOG" id="COG3944">
    <property type="taxonomic scope" value="Bacteria"/>
</dbReference>
<evidence type="ECO:0000256" key="1">
    <source>
        <dbReference type="ARBA" id="ARBA00004651"/>
    </source>
</evidence>
<evidence type="ECO:0000256" key="6">
    <source>
        <dbReference type="ARBA" id="ARBA00023136"/>
    </source>
</evidence>
<feature type="domain" description="Polysaccharide chain length determinant N-terminal" evidence="8">
    <location>
        <begin position="4"/>
        <end position="95"/>
    </location>
</feature>
<accession>A0A0H2YRB9</accession>
<keyword evidence="6 7" id="KW-0472">Membrane</keyword>
<feature type="transmembrane region" description="Helical" evidence="7">
    <location>
        <begin position="21"/>
        <end position="41"/>
    </location>
</feature>
<proteinExistence type="inferred from homology"/>
<keyword evidence="5 7" id="KW-1133">Transmembrane helix</keyword>
<evidence type="ECO:0000256" key="3">
    <source>
        <dbReference type="ARBA" id="ARBA00022475"/>
    </source>
</evidence>
<evidence type="ECO:0000259" key="8">
    <source>
        <dbReference type="Pfam" id="PF02706"/>
    </source>
</evidence>
<evidence type="ECO:0000256" key="7">
    <source>
        <dbReference type="SAM" id="Phobius"/>
    </source>
</evidence>
<dbReference type="STRING" id="195103.CPF_0464"/>
<dbReference type="Proteomes" id="UP000001823">
    <property type="component" value="Chromosome"/>
</dbReference>
<dbReference type="AlphaFoldDB" id="A0A0H2YRB9"/>
<comment type="subcellular location">
    <subcellularLocation>
        <location evidence="1">Cell membrane</location>
        <topology evidence="1">Multi-pass membrane protein</topology>
    </subcellularLocation>
</comment>
<reference evidence="10 11" key="1">
    <citation type="journal article" date="2006" name="Genome Res.">
        <title>Skewed genomic variability in strains of the toxigenic bacterial pathogen, Clostridium perfringens.</title>
        <authorList>
            <person name="Myers G.S."/>
            <person name="Rasko D.A."/>
            <person name="Cheung J.K."/>
            <person name="Ravel J."/>
            <person name="Seshadri R."/>
            <person name="Deboy R.T."/>
            <person name="Ren Q."/>
            <person name="Varga J."/>
            <person name="Awad M.M."/>
            <person name="Brinkac L.M."/>
            <person name="Daugherty S.C."/>
            <person name="Haft D.H."/>
            <person name="Dodson R.J."/>
            <person name="Madupu R."/>
            <person name="Nelson W.C."/>
            <person name="Rosovitz M.J."/>
            <person name="Sullivan S.A."/>
            <person name="Khouri H."/>
            <person name="Dimitrov G.I."/>
            <person name="Watkins K.L."/>
            <person name="Mulligan S."/>
            <person name="Benton J."/>
            <person name="Radune D."/>
            <person name="Fisher D.J."/>
            <person name="Atkins H.S."/>
            <person name="Hiscox T."/>
            <person name="Jost B.H."/>
            <person name="Billington S.J."/>
            <person name="Songer J.G."/>
            <person name="McClane B.A."/>
            <person name="Titball R.W."/>
            <person name="Rood J.I."/>
            <person name="Melville S.B."/>
            <person name="Paulsen I.T."/>
        </authorList>
    </citation>
    <scope>NUCLEOTIDE SEQUENCE [LARGE SCALE GENOMIC DNA]</scope>
    <source>
        <strain evidence="11">ATCC 13124 / DSM 756 / JCM 1290 / NCIMB 6125 / NCTC 8237 / S 107 / Type A</strain>
    </source>
</reference>
<protein>
    <submittedName>
        <fullName evidence="10">Capsule chain length determinant protein</fullName>
    </submittedName>
</protein>
<dbReference type="PANTHER" id="PTHR32309:SF13">
    <property type="entry name" value="FERRIC ENTEROBACTIN TRANSPORT PROTEIN FEPE"/>
    <property type="match status" value="1"/>
</dbReference>